<dbReference type="SUPFAM" id="SSF56112">
    <property type="entry name" value="Protein kinase-like (PK-like)"/>
    <property type="match status" value="1"/>
</dbReference>
<sequence length="283" mass="31396">VKILPESVSLELDPAKQRFINKRFGSIGIAWIQDFPELIQACLSQWGLTLIGRAEAGLAVNTVFFVQRGEQACVLKVGLPQPEQLTEIEALGLFSSDQVVNVLAWDEPKRALLMERIQPGLTLRSLLDNPDLDTDLVSYAAPLLVSLQVPAEETCQLPTYQYWLKDGFSPEVLEQATKLAQYVDLALRLNRGLTDRYNDVFVLHGDLHHDNILKDSHLGWVAIDPKGVIGPRIYDCGRFIHNFIPLAADRGGTSDAVAVAAGLILRRCKTLSELSPYPTEDLI</sequence>
<feature type="non-terminal residue" evidence="1">
    <location>
        <position position="283"/>
    </location>
</feature>
<evidence type="ECO:0000313" key="1">
    <source>
        <dbReference type="EMBL" id="SVB92183.1"/>
    </source>
</evidence>
<dbReference type="InterPro" id="IPR006748">
    <property type="entry name" value="NH2Glyco/OHUrea_AB-resist_kin"/>
</dbReference>
<organism evidence="1">
    <name type="scientific">marine metagenome</name>
    <dbReference type="NCBI Taxonomy" id="408172"/>
    <lineage>
        <taxon>unclassified sequences</taxon>
        <taxon>metagenomes</taxon>
        <taxon>ecological metagenomes</taxon>
    </lineage>
</organism>
<dbReference type="InterPro" id="IPR011009">
    <property type="entry name" value="Kinase-like_dom_sf"/>
</dbReference>
<dbReference type="EMBL" id="UINC01063984">
    <property type="protein sequence ID" value="SVB92183.1"/>
    <property type="molecule type" value="Genomic_DNA"/>
</dbReference>
<proteinExistence type="predicted"/>
<dbReference type="GO" id="GO:0019748">
    <property type="term" value="P:secondary metabolic process"/>
    <property type="evidence" value="ECO:0007669"/>
    <property type="project" value="InterPro"/>
</dbReference>
<feature type="non-terminal residue" evidence="1">
    <location>
        <position position="1"/>
    </location>
</feature>
<name>A0A382HZZ7_9ZZZZ</name>
<accession>A0A382HZZ7</accession>
<dbReference type="AlphaFoldDB" id="A0A382HZZ7"/>
<dbReference type="GO" id="GO:0016773">
    <property type="term" value="F:phosphotransferase activity, alcohol group as acceptor"/>
    <property type="evidence" value="ECO:0007669"/>
    <property type="project" value="InterPro"/>
</dbReference>
<protein>
    <recommendedName>
        <fullName evidence="2">Aminoglycoside/hydroxyurea antibiotic resistance kinase</fullName>
    </recommendedName>
</protein>
<dbReference type="Pfam" id="PF04655">
    <property type="entry name" value="APH_6_hur"/>
    <property type="match status" value="1"/>
</dbReference>
<gene>
    <name evidence="1" type="ORF">METZ01_LOCUS245037</name>
</gene>
<reference evidence="1" key="1">
    <citation type="submission" date="2018-05" db="EMBL/GenBank/DDBJ databases">
        <authorList>
            <person name="Lanie J.A."/>
            <person name="Ng W.-L."/>
            <person name="Kazmierczak K.M."/>
            <person name="Andrzejewski T.M."/>
            <person name="Davidsen T.M."/>
            <person name="Wayne K.J."/>
            <person name="Tettelin H."/>
            <person name="Glass J.I."/>
            <person name="Rusch D."/>
            <person name="Podicherti R."/>
            <person name="Tsui H.-C.T."/>
            <person name="Winkler M.E."/>
        </authorList>
    </citation>
    <scope>NUCLEOTIDE SEQUENCE</scope>
</reference>
<evidence type="ECO:0008006" key="2">
    <source>
        <dbReference type="Google" id="ProtNLM"/>
    </source>
</evidence>